<evidence type="ECO:0000313" key="1">
    <source>
        <dbReference type="EMBL" id="KAH6940636.1"/>
    </source>
</evidence>
<name>A0ACB7T0A7_HYAAI</name>
<evidence type="ECO:0000313" key="2">
    <source>
        <dbReference type="Proteomes" id="UP000821845"/>
    </source>
</evidence>
<dbReference type="EMBL" id="CM023491">
    <property type="protein sequence ID" value="KAH6940636.1"/>
    <property type="molecule type" value="Genomic_DNA"/>
</dbReference>
<dbReference type="Proteomes" id="UP000821845">
    <property type="component" value="Chromosome 11"/>
</dbReference>
<gene>
    <name evidence="1" type="ORF">HPB50_003601</name>
</gene>
<comment type="caution">
    <text evidence="1">The sequence shown here is derived from an EMBL/GenBank/DDBJ whole genome shotgun (WGS) entry which is preliminary data.</text>
</comment>
<sequence length="103" mass="11732">MLRPYDLLVPHRTPTGLVGRQSSTTSALLVATLRRHRMRPRKWRTWLAAAAVSVRARRGVRHVPFPAAHAATRRRQAHRAFEKQAGIGGTILREPRASRLRQE</sequence>
<accession>A0ACB7T0A7</accession>
<organism evidence="1 2">
    <name type="scientific">Hyalomma asiaticum</name>
    <name type="common">Tick</name>
    <dbReference type="NCBI Taxonomy" id="266040"/>
    <lineage>
        <taxon>Eukaryota</taxon>
        <taxon>Metazoa</taxon>
        <taxon>Ecdysozoa</taxon>
        <taxon>Arthropoda</taxon>
        <taxon>Chelicerata</taxon>
        <taxon>Arachnida</taxon>
        <taxon>Acari</taxon>
        <taxon>Parasitiformes</taxon>
        <taxon>Ixodida</taxon>
        <taxon>Ixodoidea</taxon>
        <taxon>Ixodidae</taxon>
        <taxon>Hyalomminae</taxon>
        <taxon>Hyalomma</taxon>
    </lineage>
</organism>
<reference evidence="1" key="1">
    <citation type="submission" date="2020-05" db="EMBL/GenBank/DDBJ databases">
        <title>Large-scale comparative analyses of tick genomes elucidate their genetic diversity and vector capacities.</title>
        <authorList>
            <person name="Jia N."/>
            <person name="Wang J."/>
            <person name="Shi W."/>
            <person name="Du L."/>
            <person name="Sun Y."/>
            <person name="Zhan W."/>
            <person name="Jiang J."/>
            <person name="Wang Q."/>
            <person name="Zhang B."/>
            <person name="Ji P."/>
            <person name="Sakyi L.B."/>
            <person name="Cui X."/>
            <person name="Yuan T."/>
            <person name="Jiang B."/>
            <person name="Yang W."/>
            <person name="Lam T.T.-Y."/>
            <person name="Chang Q."/>
            <person name="Ding S."/>
            <person name="Wang X."/>
            <person name="Zhu J."/>
            <person name="Ruan X."/>
            <person name="Zhao L."/>
            <person name="Wei J."/>
            <person name="Que T."/>
            <person name="Du C."/>
            <person name="Cheng J."/>
            <person name="Dai P."/>
            <person name="Han X."/>
            <person name="Huang E."/>
            <person name="Gao Y."/>
            <person name="Liu J."/>
            <person name="Shao H."/>
            <person name="Ye R."/>
            <person name="Li L."/>
            <person name="Wei W."/>
            <person name="Wang X."/>
            <person name="Wang C."/>
            <person name="Yang T."/>
            <person name="Huo Q."/>
            <person name="Li W."/>
            <person name="Guo W."/>
            <person name="Chen H."/>
            <person name="Zhou L."/>
            <person name="Ni X."/>
            <person name="Tian J."/>
            <person name="Zhou Y."/>
            <person name="Sheng Y."/>
            <person name="Liu T."/>
            <person name="Pan Y."/>
            <person name="Xia L."/>
            <person name="Li J."/>
            <person name="Zhao F."/>
            <person name="Cao W."/>
        </authorList>
    </citation>
    <scope>NUCLEOTIDE SEQUENCE</scope>
    <source>
        <strain evidence="1">Hyas-2018</strain>
    </source>
</reference>
<protein>
    <submittedName>
        <fullName evidence="1">Uncharacterized protein</fullName>
    </submittedName>
</protein>
<proteinExistence type="predicted"/>
<keyword evidence="2" id="KW-1185">Reference proteome</keyword>